<sequence>MNRFRKAEILVGVPNLKRKALNSWSAVQDTYFSTKDVFERHKVVFTIATSVGSVLTAWAGYSLRYLHQTKVEERLESIEKAMKETQHIQHDEVKKIVTTGRVSTAACIATAGTSLVIGYGLGLRGGIWYANRRFRKDQQKLLGHIKPRRWRFQFLKRPFSRLRGPNGAIKSSETLQKNATSLPVNNTSVVNG</sequence>
<accession>A0A835I6G5</accession>
<evidence type="ECO:0000313" key="2">
    <source>
        <dbReference type="EMBL" id="KAF9610997.1"/>
    </source>
</evidence>
<keyword evidence="1" id="KW-0812">Transmembrane</keyword>
<keyword evidence="1" id="KW-1133">Transmembrane helix</keyword>
<feature type="transmembrane region" description="Helical" evidence="1">
    <location>
        <begin position="43"/>
        <end position="61"/>
    </location>
</feature>
<proteinExistence type="predicted"/>
<dbReference type="PANTHER" id="PTHR36703">
    <property type="entry name" value="TRIACYLGLYCEROL LIPASE-LIKE PROTEIN"/>
    <property type="match status" value="1"/>
</dbReference>
<organism evidence="2 3">
    <name type="scientific">Coptis chinensis</name>
    <dbReference type="NCBI Taxonomy" id="261450"/>
    <lineage>
        <taxon>Eukaryota</taxon>
        <taxon>Viridiplantae</taxon>
        <taxon>Streptophyta</taxon>
        <taxon>Embryophyta</taxon>
        <taxon>Tracheophyta</taxon>
        <taxon>Spermatophyta</taxon>
        <taxon>Magnoliopsida</taxon>
        <taxon>Ranunculales</taxon>
        <taxon>Ranunculaceae</taxon>
        <taxon>Coptidoideae</taxon>
        <taxon>Coptis</taxon>
    </lineage>
</organism>
<dbReference type="PANTHER" id="PTHR36703:SF1">
    <property type="entry name" value="TRIACYLGLYCEROL LIPASE-LIKE PROTEIN"/>
    <property type="match status" value="1"/>
</dbReference>
<gene>
    <name evidence="2" type="ORF">IFM89_026303</name>
</gene>
<name>A0A835I6G5_9MAGN</name>
<evidence type="ECO:0000313" key="3">
    <source>
        <dbReference type="Proteomes" id="UP000631114"/>
    </source>
</evidence>
<dbReference type="AlphaFoldDB" id="A0A835I6G5"/>
<dbReference type="EMBL" id="JADFTS010000004">
    <property type="protein sequence ID" value="KAF9610997.1"/>
    <property type="molecule type" value="Genomic_DNA"/>
</dbReference>
<dbReference type="Proteomes" id="UP000631114">
    <property type="component" value="Unassembled WGS sequence"/>
</dbReference>
<comment type="caution">
    <text evidence="2">The sequence shown here is derived from an EMBL/GenBank/DDBJ whole genome shotgun (WGS) entry which is preliminary data.</text>
</comment>
<keyword evidence="1" id="KW-0472">Membrane</keyword>
<keyword evidence="3" id="KW-1185">Reference proteome</keyword>
<dbReference type="OrthoDB" id="1934526at2759"/>
<feature type="transmembrane region" description="Helical" evidence="1">
    <location>
        <begin position="102"/>
        <end position="130"/>
    </location>
</feature>
<reference evidence="2 3" key="1">
    <citation type="submission" date="2020-10" db="EMBL/GenBank/DDBJ databases">
        <title>The Coptis chinensis genome and diversification of protoberbering-type alkaloids.</title>
        <authorList>
            <person name="Wang B."/>
            <person name="Shu S."/>
            <person name="Song C."/>
            <person name="Liu Y."/>
        </authorList>
    </citation>
    <scope>NUCLEOTIDE SEQUENCE [LARGE SCALE GENOMIC DNA]</scope>
    <source>
        <strain evidence="2">HL-2020</strain>
        <tissue evidence="2">Leaf</tissue>
    </source>
</reference>
<evidence type="ECO:0000256" key="1">
    <source>
        <dbReference type="SAM" id="Phobius"/>
    </source>
</evidence>
<protein>
    <submittedName>
        <fullName evidence="2">Uncharacterized protein</fullName>
    </submittedName>
</protein>